<dbReference type="RefSeq" id="WP_075730281.1">
    <property type="nucleotide sequence ID" value="NZ_BJNB01000054.1"/>
</dbReference>
<dbReference type="EMBL" id="CP009246">
    <property type="protein sequence ID" value="APT87361.1"/>
    <property type="molecule type" value="Genomic_DNA"/>
</dbReference>
<evidence type="ECO:0000313" key="3">
    <source>
        <dbReference type="EMBL" id="GEB98809.1"/>
    </source>
</evidence>
<keyword evidence="1" id="KW-1133">Transmembrane helix</keyword>
<name>A0A1L7CNG1_CORFL</name>
<keyword evidence="4" id="KW-1185">Reference proteome</keyword>
<accession>A0A1L7CNG1</accession>
<evidence type="ECO:0000256" key="1">
    <source>
        <dbReference type="SAM" id="Phobius"/>
    </source>
</evidence>
<keyword evidence="1" id="KW-0472">Membrane</keyword>
<reference evidence="2 4" key="1">
    <citation type="submission" date="2014-08" db="EMBL/GenBank/DDBJ databases">
        <title>Complete genome sequence of Corynebacterium flavescens OJ8(T)(=DSM 20296(T)), isolated from cheese.</title>
        <authorList>
            <person name="Ruckert C."/>
            <person name="Albersmeier A."/>
            <person name="Winkler A."/>
            <person name="Kalinowski J."/>
        </authorList>
    </citation>
    <scope>NUCLEOTIDE SEQUENCE [LARGE SCALE GENOMIC DNA]</scope>
    <source>
        <strain evidence="2 4">OJ8</strain>
    </source>
</reference>
<evidence type="ECO:0000313" key="5">
    <source>
        <dbReference type="Proteomes" id="UP000315353"/>
    </source>
</evidence>
<dbReference type="AlphaFoldDB" id="A0A1L7CNG1"/>
<dbReference type="KEGG" id="cfc:CFLV_09285"/>
<reference evidence="3 5" key="2">
    <citation type="submission" date="2019-06" db="EMBL/GenBank/DDBJ databases">
        <title>Whole genome shotgun sequence of Corynebacterium flavescens NBRC 14136.</title>
        <authorList>
            <person name="Hosoyama A."/>
            <person name="Uohara A."/>
            <person name="Ohji S."/>
            <person name="Ichikawa N."/>
        </authorList>
    </citation>
    <scope>NUCLEOTIDE SEQUENCE [LARGE SCALE GENOMIC DNA]</scope>
    <source>
        <strain evidence="3 5">NBRC 14136</strain>
    </source>
</reference>
<dbReference type="Proteomes" id="UP000185479">
    <property type="component" value="Chromosome"/>
</dbReference>
<organism evidence="2 4">
    <name type="scientific">Corynebacterium flavescens</name>
    <dbReference type="NCBI Taxonomy" id="28028"/>
    <lineage>
        <taxon>Bacteria</taxon>
        <taxon>Bacillati</taxon>
        <taxon>Actinomycetota</taxon>
        <taxon>Actinomycetes</taxon>
        <taxon>Mycobacteriales</taxon>
        <taxon>Corynebacteriaceae</taxon>
        <taxon>Corynebacterium</taxon>
    </lineage>
</organism>
<sequence length="103" mass="11292">MRYLYFILAGLGCAAAIGLRALTGAPWAPLVALIVAAIFLVLGLRESMAPARSYAAEDLSAEQEKELRRLLDAGQFGTAVKQVQLWFRGISYEKAEQIVHSLR</sequence>
<evidence type="ECO:0000313" key="2">
    <source>
        <dbReference type="EMBL" id="APT87361.1"/>
    </source>
</evidence>
<keyword evidence="1" id="KW-0812">Transmembrane</keyword>
<dbReference type="STRING" id="28028.CFLV_09285"/>
<protein>
    <submittedName>
        <fullName evidence="2">Uncharacterized protein</fullName>
    </submittedName>
</protein>
<dbReference type="EMBL" id="BJNB01000054">
    <property type="protein sequence ID" value="GEB98809.1"/>
    <property type="molecule type" value="Genomic_DNA"/>
</dbReference>
<evidence type="ECO:0000313" key="4">
    <source>
        <dbReference type="Proteomes" id="UP000185479"/>
    </source>
</evidence>
<feature type="transmembrane region" description="Helical" evidence="1">
    <location>
        <begin position="26"/>
        <end position="44"/>
    </location>
</feature>
<dbReference type="GeneID" id="82880893"/>
<proteinExistence type="predicted"/>
<dbReference type="OrthoDB" id="4411364at2"/>
<dbReference type="Proteomes" id="UP000315353">
    <property type="component" value="Unassembled WGS sequence"/>
</dbReference>
<gene>
    <name evidence="3" type="ORF">CFL01nite_23040</name>
    <name evidence="2" type="ORF">CFLV_09285</name>
</gene>